<feature type="domain" description="DUF8205" evidence="1">
    <location>
        <begin position="1"/>
        <end position="157"/>
    </location>
</feature>
<proteinExistence type="predicted"/>
<keyword evidence="3" id="KW-1185">Reference proteome</keyword>
<dbReference type="AlphaFoldDB" id="A0A9P6CPQ0"/>
<evidence type="ECO:0000259" key="1">
    <source>
        <dbReference type="Pfam" id="PF26632"/>
    </source>
</evidence>
<sequence>MGMLQFSNIAVYDDDDDDDDKPIHPAVQSMWKKARKDLDQNGRTESVIEIVNSLPMTLGNPSRFLCIRTRTRSFRGWQGRSMFIPSGDNSQSIEKPMSALSYVETVNATIRSDKENRWLLRRKMGPLDKQLIIDRAAGRRDSFAAIYSKKLEQQSVYKEVQL</sequence>
<accession>A0A9P6CPQ0</accession>
<protein>
    <recommendedName>
        <fullName evidence="1">DUF8205 domain-containing protein</fullName>
    </recommendedName>
</protein>
<evidence type="ECO:0000313" key="2">
    <source>
        <dbReference type="EMBL" id="KAF9474187.1"/>
    </source>
</evidence>
<gene>
    <name evidence="2" type="ORF">BDN70DRAFT_885120</name>
</gene>
<comment type="caution">
    <text evidence="2">The sequence shown here is derived from an EMBL/GenBank/DDBJ whole genome shotgun (WGS) entry which is preliminary data.</text>
</comment>
<evidence type="ECO:0000313" key="3">
    <source>
        <dbReference type="Proteomes" id="UP000807469"/>
    </source>
</evidence>
<reference evidence="2" key="1">
    <citation type="submission" date="2020-11" db="EMBL/GenBank/DDBJ databases">
        <authorList>
            <consortium name="DOE Joint Genome Institute"/>
            <person name="Ahrendt S."/>
            <person name="Riley R."/>
            <person name="Andreopoulos W."/>
            <person name="Labutti K."/>
            <person name="Pangilinan J."/>
            <person name="Ruiz-Duenas F.J."/>
            <person name="Barrasa J.M."/>
            <person name="Sanchez-Garcia M."/>
            <person name="Camarero S."/>
            <person name="Miyauchi S."/>
            <person name="Serrano A."/>
            <person name="Linde D."/>
            <person name="Babiker R."/>
            <person name="Drula E."/>
            <person name="Ayuso-Fernandez I."/>
            <person name="Pacheco R."/>
            <person name="Padilla G."/>
            <person name="Ferreira P."/>
            <person name="Barriuso J."/>
            <person name="Kellner H."/>
            <person name="Castanera R."/>
            <person name="Alfaro M."/>
            <person name="Ramirez L."/>
            <person name="Pisabarro A.G."/>
            <person name="Kuo A."/>
            <person name="Tritt A."/>
            <person name="Lipzen A."/>
            <person name="He G."/>
            <person name="Yan M."/>
            <person name="Ng V."/>
            <person name="Cullen D."/>
            <person name="Martin F."/>
            <person name="Rosso M.-N."/>
            <person name="Henrissat B."/>
            <person name="Hibbett D."/>
            <person name="Martinez A.T."/>
            <person name="Grigoriev I.V."/>
        </authorList>
    </citation>
    <scope>NUCLEOTIDE SEQUENCE</scope>
    <source>
        <strain evidence="2">CIRM-BRFM 674</strain>
    </source>
</reference>
<dbReference type="Pfam" id="PF26632">
    <property type="entry name" value="DUF8205"/>
    <property type="match status" value="1"/>
</dbReference>
<organism evidence="2 3">
    <name type="scientific">Pholiota conissans</name>
    <dbReference type="NCBI Taxonomy" id="109636"/>
    <lineage>
        <taxon>Eukaryota</taxon>
        <taxon>Fungi</taxon>
        <taxon>Dikarya</taxon>
        <taxon>Basidiomycota</taxon>
        <taxon>Agaricomycotina</taxon>
        <taxon>Agaricomycetes</taxon>
        <taxon>Agaricomycetidae</taxon>
        <taxon>Agaricales</taxon>
        <taxon>Agaricineae</taxon>
        <taxon>Strophariaceae</taxon>
        <taxon>Pholiota</taxon>
    </lineage>
</organism>
<dbReference type="Proteomes" id="UP000807469">
    <property type="component" value="Unassembled WGS sequence"/>
</dbReference>
<dbReference type="EMBL" id="MU155392">
    <property type="protein sequence ID" value="KAF9474187.1"/>
    <property type="molecule type" value="Genomic_DNA"/>
</dbReference>
<name>A0A9P6CPQ0_9AGAR</name>
<dbReference type="InterPro" id="IPR058518">
    <property type="entry name" value="DUF8205"/>
</dbReference>